<evidence type="ECO:0000256" key="18">
    <source>
        <dbReference type="ARBA" id="ARBA00047848"/>
    </source>
</evidence>
<comment type="pathway">
    <text evidence="4">Amino-acid biosynthesis; L-phenylalanine biosynthesis; phenylpyruvate from prephenate: step 1/1.</text>
</comment>
<dbReference type="GO" id="GO:0005737">
    <property type="term" value="C:cytoplasm"/>
    <property type="evidence" value="ECO:0007669"/>
    <property type="project" value="UniProtKB-SubCell"/>
</dbReference>
<accession>W6RUD5</accession>
<dbReference type="InterPro" id="IPR045865">
    <property type="entry name" value="ACT-like_dom_sf"/>
</dbReference>
<evidence type="ECO:0000256" key="7">
    <source>
        <dbReference type="ARBA" id="ARBA00014401"/>
    </source>
</evidence>
<keyword evidence="14 23" id="KW-0456">Lyase</keyword>
<evidence type="ECO:0000256" key="3">
    <source>
        <dbReference type="ARBA" id="ARBA00004496"/>
    </source>
</evidence>
<dbReference type="SMART" id="SM00830">
    <property type="entry name" value="CM_2"/>
    <property type="match status" value="1"/>
</dbReference>
<dbReference type="InterPro" id="IPR008242">
    <property type="entry name" value="Chor_mutase/pphenate_deHydtase"/>
</dbReference>
<dbReference type="CDD" id="cd04905">
    <property type="entry name" value="ACT_CM-PDT"/>
    <property type="match status" value="1"/>
</dbReference>
<evidence type="ECO:0000256" key="17">
    <source>
        <dbReference type="ARBA" id="ARBA00031520"/>
    </source>
</evidence>
<dbReference type="STRING" id="1216932.CM240_0070"/>
<evidence type="ECO:0000256" key="2">
    <source>
        <dbReference type="ARBA" id="ARBA00002364"/>
    </source>
</evidence>
<keyword evidence="10" id="KW-0028">Amino-acid biosynthesis</keyword>
<dbReference type="PANTHER" id="PTHR21022">
    <property type="entry name" value="PREPHENATE DEHYDRATASE P PROTEIN"/>
    <property type="match status" value="1"/>
</dbReference>
<feature type="domain" description="Prephenate dehydratase" evidence="21">
    <location>
        <begin position="111"/>
        <end position="287"/>
    </location>
</feature>
<proteinExistence type="predicted"/>
<comment type="function">
    <text evidence="2">Catalyzes the Claisen rearrangement of chorismate to prephenate and the decarboxylation/dehydration of prephenate to phenylpyruvate.</text>
</comment>
<keyword evidence="15" id="KW-0511">Multifunctional enzyme</keyword>
<keyword evidence="11" id="KW-0057">Aromatic amino acid biosynthesis</keyword>
<evidence type="ECO:0000256" key="1">
    <source>
        <dbReference type="ARBA" id="ARBA00000824"/>
    </source>
</evidence>
<dbReference type="GO" id="GO:0046417">
    <property type="term" value="P:chorismate metabolic process"/>
    <property type="evidence" value="ECO:0007669"/>
    <property type="project" value="InterPro"/>
</dbReference>
<dbReference type="PIRSF" id="PIRSF001500">
    <property type="entry name" value="Chor_mut_pdt_Ppr"/>
    <property type="match status" value="1"/>
</dbReference>
<evidence type="ECO:0000259" key="22">
    <source>
        <dbReference type="PROSITE" id="PS51671"/>
    </source>
</evidence>
<dbReference type="UniPathway" id="UPA00120">
    <property type="reaction ID" value="UER00203"/>
</dbReference>
<evidence type="ECO:0000256" key="9">
    <source>
        <dbReference type="ARBA" id="ARBA00022490"/>
    </source>
</evidence>
<dbReference type="InterPro" id="IPR002912">
    <property type="entry name" value="ACT_dom"/>
</dbReference>
<dbReference type="SUPFAM" id="SSF53850">
    <property type="entry name" value="Periplasmic binding protein-like II"/>
    <property type="match status" value="1"/>
</dbReference>
<dbReference type="PROSITE" id="PS51168">
    <property type="entry name" value="CHORISMATE_MUT_2"/>
    <property type="match status" value="1"/>
</dbReference>
<dbReference type="GO" id="GO:0009094">
    <property type="term" value="P:L-phenylalanine biosynthetic process"/>
    <property type="evidence" value="ECO:0007669"/>
    <property type="project" value="UniProtKB-UniPathway"/>
</dbReference>
<dbReference type="InterPro" id="IPR036263">
    <property type="entry name" value="Chorismate_II_sf"/>
</dbReference>
<evidence type="ECO:0000313" key="23">
    <source>
        <dbReference type="EMBL" id="CDM67249.1"/>
    </source>
</evidence>
<dbReference type="PANTHER" id="PTHR21022:SF19">
    <property type="entry name" value="PREPHENATE DEHYDRATASE-RELATED"/>
    <property type="match status" value="1"/>
</dbReference>
<evidence type="ECO:0000259" key="20">
    <source>
        <dbReference type="PROSITE" id="PS51168"/>
    </source>
</evidence>
<keyword evidence="12" id="KW-0584">Phenylalanine biosynthesis</keyword>
<evidence type="ECO:0000256" key="5">
    <source>
        <dbReference type="ARBA" id="ARBA00004817"/>
    </source>
</evidence>
<evidence type="ECO:0000256" key="11">
    <source>
        <dbReference type="ARBA" id="ARBA00023141"/>
    </source>
</evidence>
<evidence type="ECO:0000256" key="13">
    <source>
        <dbReference type="ARBA" id="ARBA00023235"/>
    </source>
</evidence>
<dbReference type="Gene3D" id="3.30.70.260">
    <property type="match status" value="1"/>
</dbReference>
<feature type="site" description="Essential for prephenate dehydratase activity" evidence="19">
    <location>
        <position position="280"/>
    </location>
</feature>
<evidence type="ECO:0000256" key="19">
    <source>
        <dbReference type="PIRSR" id="PIRSR001500-2"/>
    </source>
</evidence>
<dbReference type="PROSITE" id="PS51171">
    <property type="entry name" value="PREPHENATE_DEHYDR_3"/>
    <property type="match status" value="1"/>
</dbReference>
<organism evidence="23 24">
    <name type="scientific">Clostridium bornimense</name>
    <dbReference type="NCBI Taxonomy" id="1216932"/>
    <lineage>
        <taxon>Bacteria</taxon>
        <taxon>Bacillati</taxon>
        <taxon>Bacillota</taxon>
        <taxon>Clostridia</taxon>
        <taxon>Eubacteriales</taxon>
        <taxon>Clostridiaceae</taxon>
        <taxon>Clostridium</taxon>
    </lineage>
</organism>
<reference evidence="23 24" key="1">
    <citation type="submission" date="2013-11" db="EMBL/GenBank/DDBJ databases">
        <title>Complete genome sequence of Clostridum sp. M2/40.</title>
        <authorList>
            <person name="Wibberg D."/>
            <person name="Puehler A."/>
            <person name="Schlueter A."/>
        </authorList>
    </citation>
    <scope>NUCLEOTIDE SEQUENCE [LARGE SCALE GENOMIC DNA]</scope>
    <source>
        <strain evidence="24">M2/40</strain>
    </source>
</reference>
<dbReference type="InterPro" id="IPR002701">
    <property type="entry name" value="CM_II_prokaryot"/>
</dbReference>
<dbReference type="OrthoDB" id="9802281at2"/>
<dbReference type="PROSITE" id="PS51671">
    <property type="entry name" value="ACT"/>
    <property type="match status" value="1"/>
</dbReference>
<evidence type="ECO:0000256" key="15">
    <source>
        <dbReference type="ARBA" id="ARBA00023268"/>
    </source>
</evidence>
<dbReference type="Proteomes" id="UP000019426">
    <property type="component" value="Chromosome M2/40_rep1"/>
</dbReference>
<comment type="subcellular location">
    <subcellularLocation>
        <location evidence="3">Cytoplasm</location>
    </subcellularLocation>
</comment>
<dbReference type="InterPro" id="IPR036979">
    <property type="entry name" value="CM_dom_sf"/>
</dbReference>
<protein>
    <recommendedName>
        <fullName evidence="7">Bifunctional chorismate mutase/prephenate dehydratase</fullName>
        <ecNumber evidence="6">4.2.1.51</ecNumber>
    </recommendedName>
    <alternativeName>
        <fullName evidence="17">Chorismate mutase-prephenate dehydratase</fullName>
    </alternativeName>
    <alternativeName>
        <fullName evidence="8">Prephenate dehydratase</fullName>
    </alternativeName>
    <alternativeName>
        <fullName evidence="16">p-protein</fullName>
    </alternativeName>
</protein>
<feature type="domain" description="Chorismate mutase" evidence="20">
    <location>
        <begin position="1"/>
        <end position="88"/>
    </location>
</feature>
<dbReference type="Gene3D" id="1.20.59.10">
    <property type="entry name" value="Chorismate mutase"/>
    <property type="match status" value="1"/>
</dbReference>
<dbReference type="Pfam" id="PF01817">
    <property type="entry name" value="CM_2"/>
    <property type="match status" value="1"/>
</dbReference>
<evidence type="ECO:0000256" key="12">
    <source>
        <dbReference type="ARBA" id="ARBA00023222"/>
    </source>
</evidence>
<evidence type="ECO:0000256" key="10">
    <source>
        <dbReference type="ARBA" id="ARBA00022605"/>
    </source>
</evidence>
<dbReference type="EC" id="4.2.1.51" evidence="6"/>
<dbReference type="EMBL" id="HG917868">
    <property type="protein sequence ID" value="CDM67249.1"/>
    <property type="molecule type" value="Genomic_DNA"/>
</dbReference>
<dbReference type="UniPathway" id="UPA00121">
    <property type="reaction ID" value="UER00345"/>
</dbReference>
<dbReference type="CDD" id="cd13631">
    <property type="entry name" value="PBP2_Ct-PDT_like"/>
    <property type="match status" value="1"/>
</dbReference>
<evidence type="ECO:0000259" key="21">
    <source>
        <dbReference type="PROSITE" id="PS51171"/>
    </source>
</evidence>
<evidence type="ECO:0000256" key="8">
    <source>
        <dbReference type="ARBA" id="ARBA00021872"/>
    </source>
</evidence>
<dbReference type="SUPFAM" id="SSF48600">
    <property type="entry name" value="Chorismate mutase II"/>
    <property type="match status" value="1"/>
</dbReference>
<sequence length="383" mass="43510">MKELQELRNRIDEIDSKLIEIFEERMKVVSEVGRVKRENGIGTLNEKREEAVIERGRSLVKDKTYEESTISMLKSIMAISRSHQNSSNCRDKIDAIDKIMDSVVEKKDKPRVVYQGVEGAFSFEALKQFSSDCSYTNVDNFRDVFEALENGECDYGILPIENSSTGAINDVYDLMREYKTYIVGEELVRIEQCLFGVQRAKIEDIKEIYSHPQGFSQSSNFLSQYGDIRLMPYNNTAMAAKMVSEENNISKAAICSKAAGELYGLKCIKEGINNLTDNYTRFIIVGKNLECDNECNKVSVILTLPHVSGSLYETLAHFANNGLNMLKIESRPTGDKAFEYFFYIDFTGNLDDGVTRKVIEDLACESIDFRLIGCYKQSCDMIK</sequence>
<comment type="catalytic activity">
    <reaction evidence="1">
        <text>chorismate = prephenate</text>
        <dbReference type="Rhea" id="RHEA:13897"/>
        <dbReference type="ChEBI" id="CHEBI:29748"/>
        <dbReference type="ChEBI" id="CHEBI:29934"/>
        <dbReference type="EC" id="5.4.99.5"/>
    </reaction>
</comment>
<feature type="domain" description="ACT" evidence="22">
    <location>
        <begin position="299"/>
        <end position="376"/>
    </location>
</feature>
<evidence type="ECO:0000256" key="14">
    <source>
        <dbReference type="ARBA" id="ARBA00023239"/>
    </source>
</evidence>
<comment type="pathway">
    <text evidence="5">Metabolic intermediate biosynthesis; prephenate biosynthesis; prephenate from chorismate: step 1/1.</text>
</comment>
<gene>
    <name evidence="23" type="ORF">CM240_0070</name>
</gene>
<dbReference type="AlphaFoldDB" id="W6RUD5"/>
<dbReference type="Pfam" id="PF00800">
    <property type="entry name" value="PDT"/>
    <property type="match status" value="1"/>
</dbReference>
<evidence type="ECO:0000256" key="6">
    <source>
        <dbReference type="ARBA" id="ARBA00013147"/>
    </source>
</evidence>
<dbReference type="InterPro" id="IPR018528">
    <property type="entry name" value="Preph_deHydtase_CS"/>
</dbReference>
<dbReference type="KEGG" id="clt:CM240_0070"/>
<evidence type="ECO:0000313" key="24">
    <source>
        <dbReference type="Proteomes" id="UP000019426"/>
    </source>
</evidence>
<keyword evidence="9" id="KW-0963">Cytoplasm</keyword>
<dbReference type="PATRIC" id="fig|1216932.3.peg.55"/>
<comment type="catalytic activity">
    <reaction evidence="18">
        <text>prephenate + H(+) = 3-phenylpyruvate + CO2 + H2O</text>
        <dbReference type="Rhea" id="RHEA:21648"/>
        <dbReference type="ChEBI" id="CHEBI:15377"/>
        <dbReference type="ChEBI" id="CHEBI:15378"/>
        <dbReference type="ChEBI" id="CHEBI:16526"/>
        <dbReference type="ChEBI" id="CHEBI:18005"/>
        <dbReference type="ChEBI" id="CHEBI:29934"/>
        <dbReference type="EC" id="4.2.1.51"/>
    </reaction>
</comment>
<dbReference type="RefSeq" id="WP_044035728.1">
    <property type="nucleotide sequence ID" value="NZ_HG917868.1"/>
</dbReference>
<evidence type="ECO:0000256" key="16">
    <source>
        <dbReference type="ARBA" id="ARBA00031175"/>
    </source>
</evidence>
<keyword evidence="13" id="KW-0413">Isomerase</keyword>
<dbReference type="Gene3D" id="3.40.190.10">
    <property type="entry name" value="Periplasmic binding protein-like II"/>
    <property type="match status" value="2"/>
</dbReference>
<name>W6RUD5_9CLOT</name>
<dbReference type="GO" id="GO:0004106">
    <property type="term" value="F:chorismate mutase activity"/>
    <property type="evidence" value="ECO:0007669"/>
    <property type="project" value="UniProtKB-EC"/>
</dbReference>
<keyword evidence="24" id="KW-1185">Reference proteome</keyword>
<evidence type="ECO:0000256" key="4">
    <source>
        <dbReference type="ARBA" id="ARBA00004741"/>
    </source>
</evidence>
<dbReference type="SUPFAM" id="SSF55021">
    <property type="entry name" value="ACT-like"/>
    <property type="match status" value="1"/>
</dbReference>
<dbReference type="GO" id="GO:0004664">
    <property type="term" value="F:prephenate dehydratase activity"/>
    <property type="evidence" value="ECO:0007669"/>
    <property type="project" value="UniProtKB-EC"/>
</dbReference>
<dbReference type="eggNOG" id="COG0077">
    <property type="taxonomic scope" value="Bacteria"/>
</dbReference>
<dbReference type="InterPro" id="IPR001086">
    <property type="entry name" value="Preph_deHydtase"/>
</dbReference>
<dbReference type="PROSITE" id="PS00857">
    <property type="entry name" value="PREPHENATE_DEHYDR_1"/>
    <property type="match status" value="1"/>
</dbReference>
<dbReference type="HOGENOM" id="CLU_035008_1_1_9"/>